<comment type="caution">
    <text evidence="3">The sequence shown here is derived from an EMBL/GenBank/DDBJ whole genome shotgun (WGS) entry which is preliminary data.</text>
</comment>
<dbReference type="InterPro" id="IPR044929">
    <property type="entry name" value="DNA/RNA_non-sp_Endonuclease_sf"/>
</dbReference>
<name>A0ABU1ALM2_9BACT</name>
<gene>
    <name evidence="3" type="ORF">QEH59_14725</name>
</gene>
<dbReference type="PANTHER" id="PTHR13966:SF5">
    <property type="entry name" value="ENDONUCLEASE G, MITOCHONDRIAL"/>
    <property type="match status" value="1"/>
</dbReference>
<reference evidence="3 4" key="1">
    <citation type="submission" date="2023-04" db="EMBL/GenBank/DDBJ databases">
        <title>A novel bacteria isolated from coastal sediment.</title>
        <authorList>
            <person name="Liu X.-J."/>
            <person name="Du Z.-J."/>
        </authorList>
    </citation>
    <scope>NUCLEOTIDE SEQUENCE [LARGE SCALE GENOMIC DNA]</scope>
    <source>
        <strain evidence="3 4">SDUM461004</strain>
    </source>
</reference>
<evidence type="ECO:0000313" key="3">
    <source>
        <dbReference type="EMBL" id="MDQ8195686.1"/>
    </source>
</evidence>
<dbReference type="SUPFAM" id="SSF54060">
    <property type="entry name" value="His-Me finger endonucleases"/>
    <property type="match status" value="1"/>
</dbReference>
<dbReference type="Pfam" id="PF01223">
    <property type="entry name" value="Endonuclease_NS"/>
    <property type="match status" value="1"/>
</dbReference>
<dbReference type="InterPro" id="IPR020821">
    <property type="entry name" value="ENPP1-3/EXOG-like_nuc-like"/>
</dbReference>
<dbReference type="EMBL" id="JARXIC010000029">
    <property type="protein sequence ID" value="MDQ8195686.1"/>
    <property type="molecule type" value="Genomic_DNA"/>
</dbReference>
<keyword evidence="3" id="KW-0255">Endonuclease</keyword>
<organism evidence="3 4">
    <name type="scientific">Thalassobacterium sedimentorum</name>
    <dbReference type="NCBI Taxonomy" id="3041258"/>
    <lineage>
        <taxon>Bacteria</taxon>
        <taxon>Pseudomonadati</taxon>
        <taxon>Verrucomicrobiota</taxon>
        <taxon>Opitutia</taxon>
        <taxon>Puniceicoccales</taxon>
        <taxon>Coraliomargaritaceae</taxon>
        <taxon>Thalassobacterium</taxon>
    </lineage>
</organism>
<feature type="domain" description="ENPP1-3/EXOG-like endonuclease/phosphodiesterase" evidence="1">
    <location>
        <begin position="1"/>
        <end position="134"/>
    </location>
</feature>
<keyword evidence="3" id="KW-0540">Nuclease</keyword>
<protein>
    <submittedName>
        <fullName evidence="3">DNA/RNA non-specific endonuclease</fullName>
    </submittedName>
</protein>
<dbReference type="Gene3D" id="3.40.570.10">
    <property type="entry name" value="Extracellular Endonuclease, subunit A"/>
    <property type="match status" value="1"/>
</dbReference>
<sequence>MAPNYAIGMTFSEAAQIETFLMSNIVPQTPDLNRGPWKEVEQLIANDYLREGQELWVITGPIDEEPVAELESGVTVPTAFFKVVIDEMDGATRLLARVMPQTAGSAARLNSYLVSVDEIEAATGLDFFTLLNEASEGHMEAVRAVRMW</sequence>
<dbReference type="PANTHER" id="PTHR13966">
    <property type="entry name" value="ENDONUCLEASE RELATED"/>
    <property type="match status" value="1"/>
</dbReference>
<keyword evidence="4" id="KW-1185">Reference proteome</keyword>
<dbReference type="Proteomes" id="UP001243717">
    <property type="component" value="Unassembled WGS sequence"/>
</dbReference>
<evidence type="ECO:0000259" key="2">
    <source>
        <dbReference type="SMART" id="SM00892"/>
    </source>
</evidence>
<keyword evidence="3" id="KW-0378">Hydrolase</keyword>
<evidence type="ECO:0000313" key="4">
    <source>
        <dbReference type="Proteomes" id="UP001243717"/>
    </source>
</evidence>
<proteinExistence type="predicted"/>
<dbReference type="GO" id="GO:0004519">
    <property type="term" value="F:endonuclease activity"/>
    <property type="evidence" value="ECO:0007669"/>
    <property type="project" value="UniProtKB-KW"/>
</dbReference>
<dbReference type="InterPro" id="IPR040255">
    <property type="entry name" value="Non-specific_endonuclease"/>
</dbReference>
<dbReference type="SMART" id="SM00477">
    <property type="entry name" value="NUC"/>
    <property type="match status" value="1"/>
</dbReference>
<evidence type="ECO:0000259" key="1">
    <source>
        <dbReference type="SMART" id="SM00477"/>
    </source>
</evidence>
<feature type="domain" description="DNA/RNA non-specific endonuclease/pyrophosphatase/phosphodiesterase" evidence="2">
    <location>
        <begin position="3"/>
        <end position="134"/>
    </location>
</feature>
<dbReference type="RefSeq" id="WP_308986135.1">
    <property type="nucleotide sequence ID" value="NZ_JARXIC010000029.1"/>
</dbReference>
<dbReference type="InterPro" id="IPR044925">
    <property type="entry name" value="His-Me_finger_sf"/>
</dbReference>
<accession>A0ABU1ALM2</accession>
<dbReference type="InterPro" id="IPR001604">
    <property type="entry name" value="Endo_G_ENPP1-like_dom"/>
</dbReference>
<dbReference type="SMART" id="SM00892">
    <property type="entry name" value="Endonuclease_NS"/>
    <property type="match status" value="1"/>
</dbReference>